<comment type="caution">
    <text evidence="1">The sequence shown here is derived from an EMBL/GenBank/DDBJ whole genome shotgun (WGS) entry which is preliminary data.</text>
</comment>
<dbReference type="EMBL" id="QFYS01000001">
    <property type="protein sequence ID" value="RAK69108.1"/>
    <property type="molecule type" value="Genomic_DNA"/>
</dbReference>
<evidence type="ECO:0000313" key="1">
    <source>
        <dbReference type="EMBL" id="RAK69108.1"/>
    </source>
</evidence>
<dbReference type="RefSeq" id="WP_111274599.1">
    <property type="nucleotide sequence ID" value="NZ_QFYS01000001.1"/>
</dbReference>
<keyword evidence="2" id="KW-1185">Reference proteome</keyword>
<reference evidence="1 2" key="1">
    <citation type="submission" date="2018-05" db="EMBL/GenBank/DDBJ databases">
        <authorList>
            <person name="Lanie J.A."/>
            <person name="Ng W.-L."/>
            <person name="Kazmierczak K.M."/>
            <person name="Andrzejewski T.M."/>
            <person name="Davidsen T.M."/>
            <person name="Wayne K.J."/>
            <person name="Tettelin H."/>
            <person name="Glass J.I."/>
            <person name="Rusch D."/>
            <person name="Podicherti R."/>
            <person name="Tsui H.-C.T."/>
            <person name="Winkler M.E."/>
        </authorList>
    </citation>
    <scope>NUCLEOTIDE SEQUENCE [LARGE SCALE GENOMIC DNA]</scope>
    <source>
        <strain evidence="1 2">BUT-10</strain>
    </source>
</reference>
<dbReference type="AlphaFoldDB" id="A0A328BVL7"/>
<dbReference type="Proteomes" id="UP000249524">
    <property type="component" value="Unassembled WGS sequence"/>
</dbReference>
<proteinExistence type="predicted"/>
<sequence length="61" mass="6354">MGAGGQHEGVVDEFHAGKLAAPAAEIQSLAYPPELEAALAELIGLVGQMRRSGTRRRRAAA</sequence>
<name>A0A328BVL7_9CAUL</name>
<accession>A0A328BVL7</accession>
<gene>
    <name evidence="1" type="ORF">DJ019_03630</name>
</gene>
<evidence type="ECO:0000313" key="2">
    <source>
        <dbReference type="Proteomes" id="UP000249524"/>
    </source>
</evidence>
<protein>
    <submittedName>
        <fullName evidence="1">Uncharacterized protein</fullName>
    </submittedName>
</protein>
<organism evidence="1 2">
    <name type="scientific">Phenylobacterium kunshanense</name>
    <dbReference type="NCBI Taxonomy" id="1445034"/>
    <lineage>
        <taxon>Bacteria</taxon>
        <taxon>Pseudomonadati</taxon>
        <taxon>Pseudomonadota</taxon>
        <taxon>Alphaproteobacteria</taxon>
        <taxon>Caulobacterales</taxon>
        <taxon>Caulobacteraceae</taxon>
        <taxon>Phenylobacterium</taxon>
    </lineage>
</organism>